<dbReference type="RefSeq" id="XP_012185599.1">
    <property type="nucleotide sequence ID" value="XM_012330209.1"/>
</dbReference>
<name>J4ICF4_9APHY</name>
<sequence>MKTLVILNALVKDISEIQFCATPNAEAFVMTTKISIRGNTKILFKDPEFGVKLHSVTLCELNYLTQVIEVLKNPADGNIFAQANLSATD</sequence>
<protein>
    <submittedName>
        <fullName evidence="1">Uncharacterized protein</fullName>
    </submittedName>
</protein>
<dbReference type="GeneID" id="24101216"/>
<dbReference type="Proteomes" id="UP000006352">
    <property type="component" value="Unassembled WGS sequence"/>
</dbReference>
<gene>
    <name evidence="1" type="ORF">FIBRA_08568</name>
</gene>
<evidence type="ECO:0000313" key="2">
    <source>
        <dbReference type="Proteomes" id="UP000006352"/>
    </source>
</evidence>
<proteinExistence type="predicted"/>
<organism evidence="1 2">
    <name type="scientific">Fibroporia radiculosa</name>
    <dbReference type="NCBI Taxonomy" id="599839"/>
    <lineage>
        <taxon>Eukaryota</taxon>
        <taxon>Fungi</taxon>
        <taxon>Dikarya</taxon>
        <taxon>Basidiomycota</taxon>
        <taxon>Agaricomycotina</taxon>
        <taxon>Agaricomycetes</taxon>
        <taxon>Polyporales</taxon>
        <taxon>Fibroporiaceae</taxon>
        <taxon>Fibroporia</taxon>
    </lineage>
</organism>
<evidence type="ECO:0000313" key="1">
    <source>
        <dbReference type="EMBL" id="CCM06316.1"/>
    </source>
</evidence>
<dbReference type="HOGENOM" id="CLU_2454761_0_0_1"/>
<accession>J4ICF4</accession>
<keyword evidence="2" id="KW-1185">Reference proteome</keyword>
<dbReference type="AlphaFoldDB" id="J4ICF4"/>
<dbReference type="InParanoid" id="J4ICF4"/>
<reference evidence="1 2" key="1">
    <citation type="journal article" date="2012" name="Appl. Environ. Microbiol.">
        <title>Short-read sequencing for genomic analysis of the brown rot fungus Fibroporia radiculosa.</title>
        <authorList>
            <person name="Tang J.D."/>
            <person name="Perkins A.D."/>
            <person name="Sonstegard T.S."/>
            <person name="Schroeder S.G."/>
            <person name="Burgess S.C."/>
            <person name="Diehl S.V."/>
        </authorList>
    </citation>
    <scope>NUCLEOTIDE SEQUENCE [LARGE SCALE GENOMIC DNA]</scope>
    <source>
        <strain evidence="1 2">TFFH 294</strain>
    </source>
</reference>
<dbReference type="EMBL" id="HE797284">
    <property type="protein sequence ID" value="CCM06316.1"/>
    <property type="molecule type" value="Genomic_DNA"/>
</dbReference>